<reference evidence="4 5" key="1">
    <citation type="submission" date="2020-08" db="EMBL/GenBank/DDBJ databases">
        <title>Genomic Encyclopedia of Type Strains, Phase IV (KMG-IV): sequencing the most valuable type-strain genomes for metagenomic binning, comparative biology and taxonomic classification.</title>
        <authorList>
            <person name="Goeker M."/>
        </authorList>
    </citation>
    <scope>NUCLEOTIDE SEQUENCE [LARGE SCALE GENOMIC DNA]</scope>
    <source>
        <strain evidence="4 5">DSM 103462</strain>
    </source>
</reference>
<comment type="subunit">
    <text evidence="3">UreD, UreF and UreG form a complex that acts as a GTP-hydrolysis-dependent molecular chaperone, activating the urease apoprotein by helping to assemble the nickel containing metallocenter of UreC. The UreE protein probably delivers the nickel.</text>
</comment>
<evidence type="ECO:0000256" key="3">
    <source>
        <dbReference type="HAMAP-Rule" id="MF_01385"/>
    </source>
</evidence>
<evidence type="ECO:0000256" key="1">
    <source>
        <dbReference type="ARBA" id="ARBA00022988"/>
    </source>
</evidence>
<keyword evidence="5" id="KW-1185">Reference proteome</keyword>
<accession>A0A7W8GB15</accession>
<name>A0A7W8GB15_9SPIR</name>
<comment type="function">
    <text evidence="3">Required for maturation of urease via the functional incorporation of the urease nickel metallocenter.</text>
</comment>
<evidence type="ECO:0000256" key="2">
    <source>
        <dbReference type="ARBA" id="ARBA00023186"/>
    </source>
</evidence>
<keyword evidence="1 3" id="KW-0996">Nickel insertion</keyword>
<keyword evidence="2 3" id="KW-0143">Chaperone</keyword>
<keyword evidence="3" id="KW-0963">Cytoplasm</keyword>
<comment type="subcellular location">
    <subcellularLocation>
        <location evidence="3">Cytoplasm</location>
    </subcellularLocation>
</comment>
<dbReference type="PANTHER" id="PTHR33620:SF1">
    <property type="entry name" value="UREASE ACCESSORY PROTEIN F"/>
    <property type="match status" value="1"/>
</dbReference>
<proteinExistence type="inferred from homology"/>
<dbReference type="Proteomes" id="UP000518887">
    <property type="component" value="Unassembled WGS sequence"/>
</dbReference>
<sequence>MSIDFFELLQLNDAAFPIGSYTHSWGLETFVQKGIIRDSESAESYFRAELESNFLTNDFLCVRLSYEAAEKSDWQELLEIDEIYNASRNAKEIREGSKKLAARFLKTVRLWKNLNGGEENEENPCAPKHFPPVYGSHCALSKISELEALKAFLYSQISARVVTAVKLVPLSQSEGQKILHSLFALFGEILEKVMQLSKEDLCRSSPQSEILSMQHEFLYTRLYMS</sequence>
<dbReference type="Pfam" id="PF01730">
    <property type="entry name" value="UreF"/>
    <property type="match status" value="1"/>
</dbReference>
<dbReference type="AlphaFoldDB" id="A0A7W8GB15"/>
<evidence type="ECO:0000313" key="4">
    <source>
        <dbReference type="EMBL" id="MBB5227138.1"/>
    </source>
</evidence>
<comment type="similarity">
    <text evidence="3">Belongs to the UreF family.</text>
</comment>
<comment type="caution">
    <text evidence="4">The sequence shown here is derived from an EMBL/GenBank/DDBJ whole genome shotgun (WGS) entry which is preliminary data.</text>
</comment>
<dbReference type="InterPro" id="IPR038277">
    <property type="entry name" value="UreF_sf"/>
</dbReference>
<protein>
    <recommendedName>
        <fullName evidence="3">Urease accessory protein UreF</fullName>
    </recommendedName>
</protein>
<dbReference type="PANTHER" id="PTHR33620">
    <property type="entry name" value="UREASE ACCESSORY PROTEIN F"/>
    <property type="match status" value="1"/>
</dbReference>
<dbReference type="GO" id="GO:0005737">
    <property type="term" value="C:cytoplasm"/>
    <property type="evidence" value="ECO:0007669"/>
    <property type="project" value="UniProtKB-SubCell"/>
</dbReference>
<organism evidence="4 5">
    <name type="scientific">Treponema ruminis</name>
    <dbReference type="NCBI Taxonomy" id="744515"/>
    <lineage>
        <taxon>Bacteria</taxon>
        <taxon>Pseudomonadati</taxon>
        <taxon>Spirochaetota</taxon>
        <taxon>Spirochaetia</taxon>
        <taxon>Spirochaetales</taxon>
        <taxon>Treponemataceae</taxon>
        <taxon>Treponema</taxon>
    </lineage>
</organism>
<dbReference type="RefSeq" id="WP_184661076.1">
    <property type="nucleotide sequence ID" value="NZ_JACHFQ010000008.1"/>
</dbReference>
<dbReference type="EMBL" id="JACHFQ010000008">
    <property type="protein sequence ID" value="MBB5227138.1"/>
    <property type="molecule type" value="Genomic_DNA"/>
</dbReference>
<dbReference type="Gene3D" id="1.10.4190.10">
    <property type="entry name" value="Urease accessory protein UreF"/>
    <property type="match status" value="1"/>
</dbReference>
<dbReference type="PIRSF" id="PIRSF009467">
    <property type="entry name" value="Ureas_acces_UreF"/>
    <property type="match status" value="1"/>
</dbReference>
<evidence type="ECO:0000313" key="5">
    <source>
        <dbReference type="Proteomes" id="UP000518887"/>
    </source>
</evidence>
<dbReference type="InterPro" id="IPR002639">
    <property type="entry name" value="UreF"/>
</dbReference>
<gene>
    <name evidence="3" type="primary">ureF</name>
    <name evidence="4" type="ORF">HNP76_002534</name>
</gene>
<dbReference type="GO" id="GO:0016151">
    <property type="term" value="F:nickel cation binding"/>
    <property type="evidence" value="ECO:0007669"/>
    <property type="project" value="UniProtKB-UniRule"/>
</dbReference>
<dbReference type="HAMAP" id="MF_01385">
    <property type="entry name" value="UreF"/>
    <property type="match status" value="1"/>
</dbReference>